<keyword evidence="1" id="KW-1133">Transmembrane helix</keyword>
<organism evidence="3 4">
    <name type="scientific">Sphingomonas albertensis</name>
    <dbReference type="NCBI Taxonomy" id="2762591"/>
    <lineage>
        <taxon>Bacteria</taxon>
        <taxon>Pseudomonadati</taxon>
        <taxon>Pseudomonadota</taxon>
        <taxon>Alphaproteobacteria</taxon>
        <taxon>Sphingomonadales</taxon>
        <taxon>Sphingomonadaceae</taxon>
        <taxon>Sphingomonas</taxon>
    </lineage>
</organism>
<dbReference type="Pfam" id="PF02738">
    <property type="entry name" value="MoCoBD_1"/>
    <property type="match status" value="1"/>
</dbReference>
<comment type="caution">
    <text evidence="3">The sequence shown here is derived from an EMBL/GenBank/DDBJ whole genome shotgun (WGS) entry which is preliminary data.</text>
</comment>
<keyword evidence="4" id="KW-1185">Reference proteome</keyword>
<dbReference type="Proteomes" id="UP000597613">
    <property type="component" value="Unassembled WGS sequence"/>
</dbReference>
<proteinExistence type="predicted"/>
<dbReference type="InterPro" id="IPR012368">
    <property type="entry name" value="OxRdtase_Mopterin-bd_su_IorB"/>
</dbReference>
<dbReference type="PANTHER" id="PTHR47495">
    <property type="entry name" value="ALDEHYDE DEHYDROGENASE"/>
    <property type="match status" value="1"/>
</dbReference>
<dbReference type="EMBL" id="JACONT010000017">
    <property type="protein sequence ID" value="MBC3941915.1"/>
    <property type="molecule type" value="Genomic_DNA"/>
</dbReference>
<dbReference type="Gene3D" id="3.30.365.10">
    <property type="entry name" value="Aldehyde oxidase/xanthine dehydrogenase, molybdopterin binding domain"/>
    <property type="match status" value="4"/>
</dbReference>
<dbReference type="PIRSF" id="PIRSF036389">
    <property type="entry name" value="IOR_B"/>
    <property type="match status" value="1"/>
</dbReference>
<dbReference type="Pfam" id="PF20256">
    <property type="entry name" value="MoCoBD_2"/>
    <property type="match status" value="2"/>
</dbReference>
<accession>A0ABR7AN78</accession>
<protein>
    <submittedName>
        <fullName evidence="3">Xanthine dehydrogenase family protein molybdopterin-binding subunit</fullName>
    </submittedName>
</protein>
<dbReference type="InterPro" id="IPR037165">
    <property type="entry name" value="AldOxase/xan_DH_Mopterin-bd_sf"/>
</dbReference>
<reference evidence="3 4" key="1">
    <citation type="submission" date="2020-08" db="EMBL/GenBank/DDBJ databases">
        <title>Putative novel bacterial strains isolated from necrotic wheat leaf tissues caused by Xanthomonas translucens.</title>
        <authorList>
            <person name="Tambong J.T."/>
        </authorList>
    </citation>
    <scope>NUCLEOTIDE SEQUENCE [LARGE SCALE GENOMIC DNA]</scope>
    <source>
        <strain evidence="4">DOAB 1063</strain>
    </source>
</reference>
<gene>
    <name evidence="3" type="ORF">H8S47_09500</name>
</gene>
<sequence length="767" mass="81569">MTRCAILVEDDLPDASRRRFLTAGALLVGFAYSGVARAFASEPDLRRIGAYDAAATGFDGFVPDGFIRIGDDGRIILVVPSVEMGQGIATGEAMMIAEELEVSLDQVEVAMAPPDVAAYTQSLLKAQATGGSTSTRAFFMPLRRAGAVARTMLIGAAAERWQVPPGQCRAEAARVLHDATGRSLAYAALAQAARRQPVPSEVTLKQPADFKVIGKPLRRVDTMTKVNGGTRFGIDVQVDGMRYAAIAMAPTVGGTLRSLDDAPARGAAGVVDVLRIADAVAVVGLTYWAARKGLDLLEPVWDQGPHAELSSDTLAAALRAAGGTPISGGRTGDPDGVMNDAAKSIQATYDLPYLAHAALEPINTTIHVRPDGCDIWVGTQVPEIARIVAAEILGLAPEKVMVNNHMIGGGFGRRLAVDTIQQAARFGRQVDYPLKIIWTREQDIQHDRFRPSYHDVVTAALRADGLPTAFTHRTTGSTVRPYYDRRPWPADKLDPDAVAGAAELPYSIPNTRSDWVRQDGPVALNWWRGVGETHNVFVVESFVDELAHAAGQDPVAYRKALLRENPRSLAVLEKAASAAGWGKPLPPRCGRGISLHDSFKSHAALVVEVEVDVQGEVILRRAIAAIDCGIAVNPNSVEAQLEGGTLFGLSAALHNEITFKDGRVQQSNFHDYRQIRINEVPPFEVLVMASTADPGGIGEVGTVSAAPALANAIFAATGIRLRSLPIDRNLLAMEGSDDEVPSVTSGLLEAAALVGVVGMASSKADRS</sequence>
<evidence type="ECO:0000256" key="1">
    <source>
        <dbReference type="SAM" id="Phobius"/>
    </source>
</evidence>
<dbReference type="InterPro" id="IPR052516">
    <property type="entry name" value="N-heterocyclic_Hydroxylase"/>
</dbReference>
<dbReference type="InterPro" id="IPR000674">
    <property type="entry name" value="Ald_Oxase/Xan_DH_a/b"/>
</dbReference>
<dbReference type="RefSeq" id="WP_187503630.1">
    <property type="nucleotide sequence ID" value="NZ_CP162536.1"/>
</dbReference>
<feature type="domain" description="Aldehyde oxidase/xanthine dehydrogenase a/b hammerhead" evidence="2">
    <location>
        <begin position="227"/>
        <end position="305"/>
    </location>
</feature>
<dbReference type="InterPro" id="IPR008274">
    <property type="entry name" value="AldOxase/xan_DH_MoCoBD1"/>
</dbReference>
<keyword evidence="1" id="KW-0812">Transmembrane</keyword>
<dbReference type="InterPro" id="IPR046867">
    <property type="entry name" value="AldOxase/xan_DH_MoCoBD2"/>
</dbReference>
<feature type="transmembrane region" description="Helical" evidence="1">
    <location>
        <begin position="20"/>
        <end position="40"/>
    </location>
</feature>
<dbReference type="SUPFAM" id="SSF56003">
    <property type="entry name" value="Molybdenum cofactor-binding domain"/>
    <property type="match status" value="2"/>
</dbReference>
<evidence type="ECO:0000313" key="4">
    <source>
        <dbReference type="Proteomes" id="UP000597613"/>
    </source>
</evidence>
<dbReference type="SMART" id="SM01008">
    <property type="entry name" value="Ald_Xan_dh_C"/>
    <property type="match status" value="1"/>
</dbReference>
<keyword evidence="1" id="KW-0472">Membrane</keyword>
<evidence type="ECO:0000259" key="2">
    <source>
        <dbReference type="SMART" id="SM01008"/>
    </source>
</evidence>
<dbReference type="Gene3D" id="3.90.1170.50">
    <property type="entry name" value="Aldehyde oxidase/xanthine dehydrogenase, a/b hammerhead"/>
    <property type="match status" value="1"/>
</dbReference>
<evidence type="ECO:0000313" key="3">
    <source>
        <dbReference type="EMBL" id="MBC3941915.1"/>
    </source>
</evidence>
<name>A0ABR7AN78_9SPHN</name>
<dbReference type="PANTHER" id="PTHR47495:SF2">
    <property type="entry name" value="ALDEHYDE DEHYDROGENASE"/>
    <property type="match status" value="1"/>
</dbReference>